<gene>
    <name evidence="1" type="ORF">RPERSI_LOCUS10746</name>
</gene>
<dbReference type="Proteomes" id="UP000789920">
    <property type="component" value="Unassembled WGS sequence"/>
</dbReference>
<feature type="non-terminal residue" evidence="1">
    <location>
        <position position="1"/>
    </location>
</feature>
<evidence type="ECO:0000313" key="2">
    <source>
        <dbReference type="Proteomes" id="UP000789920"/>
    </source>
</evidence>
<protein>
    <submittedName>
        <fullName evidence="1">37129_t:CDS:1</fullName>
    </submittedName>
</protein>
<reference evidence="1" key="1">
    <citation type="submission" date="2021-06" db="EMBL/GenBank/DDBJ databases">
        <authorList>
            <person name="Kallberg Y."/>
            <person name="Tangrot J."/>
            <person name="Rosling A."/>
        </authorList>
    </citation>
    <scope>NUCLEOTIDE SEQUENCE</scope>
    <source>
        <strain evidence="1">MA461A</strain>
    </source>
</reference>
<comment type="caution">
    <text evidence="1">The sequence shown here is derived from an EMBL/GenBank/DDBJ whole genome shotgun (WGS) entry which is preliminary data.</text>
</comment>
<sequence>QEFPEDFLRTGISFIAHKDACHSYTIANHKDQQQSLHIALVVVN</sequence>
<accession>A0ACA9PRY7</accession>
<keyword evidence="2" id="KW-1185">Reference proteome</keyword>
<name>A0ACA9PRY7_9GLOM</name>
<evidence type="ECO:0000313" key="1">
    <source>
        <dbReference type="EMBL" id="CAG8713970.1"/>
    </source>
</evidence>
<feature type="non-terminal residue" evidence="1">
    <location>
        <position position="44"/>
    </location>
</feature>
<proteinExistence type="predicted"/>
<dbReference type="EMBL" id="CAJVQC010021566">
    <property type="protein sequence ID" value="CAG8713970.1"/>
    <property type="molecule type" value="Genomic_DNA"/>
</dbReference>
<organism evidence="1 2">
    <name type="scientific">Racocetra persica</name>
    <dbReference type="NCBI Taxonomy" id="160502"/>
    <lineage>
        <taxon>Eukaryota</taxon>
        <taxon>Fungi</taxon>
        <taxon>Fungi incertae sedis</taxon>
        <taxon>Mucoromycota</taxon>
        <taxon>Glomeromycotina</taxon>
        <taxon>Glomeromycetes</taxon>
        <taxon>Diversisporales</taxon>
        <taxon>Gigasporaceae</taxon>
        <taxon>Racocetra</taxon>
    </lineage>
</organism>